<organism evidence="6 7">
    <name type="scientific">Defluviitalea raffinosedens</name>
    <dbReference type="NCBI Taxonomy" id="1450156"/>
    <lineage>
        <taxon>Bacteria</taxon>
        <taxon>Bacillati</taxon>
        <taxon>Bacillota</taxon>
        <taxon>Clostridia</taxon>
        <taxon>Lachnospirales</taxon>
        <taxon>Defluviitaleaceae</taxon>
        <taxon>Defluviitalea</taxon>
    </lineage>
</organism>
<evidence type="ECO:0000313" key="7">
    <source>
        <dbReference type="Proteomes" id="UP000483018"/>
    </source>
</evidence>
<dbReference type="InterPro" id="IPR043128">
    <property type="entry name" value="Rev_trsase/Diguanyl_cyclase"/>
</dbReference>
<feature type="domain" description="EAL" evidence="4">
    <location>
        <begin position="425"/>
        <end position="679"/>
    </location>
</feature>
<dbReference type="NCBIfam" id="TIGR00254">
    <property type="entry name" value="GGDEF"/>
    <property type="match status" value="1"/>
</dbReference>
<dbReference type="PANTHER" id="PTHR44757:SF2">
    <property type="entry name" value="BIOFILM ARCHITECTURE MAINTENANCE PROTEIN MBAA"/>
    <property type="match status" value="1"/>
</dbReference>
<dbReference type="InterPro" id="IPR052155">
    <property type="entry name" value="Biofilm_reg_signaling"/>
</dbReference>
<evidence type="ECO:0000256" key="1">
    <source>
        <dbReference type="SAM" id="Phobius"/>
    </source>
</evidence>
<dbReference type="SMART" id="SM00086">
    <property type="entry name" value="PAC"/>
    <property type="match status" value="1"/>
</dbReference>
<dbReference type="PROSITE" id="PS50113">
    <property type="entry name" value="PAC"/>
    <property type="match status" value="1"/>
</dbReference>
<dbReference type="SMART" id="SM00091">
    <property type="entry name" value="PAS"/>
    <property type="match status" value="1"/>
</dbReference>
<dbReference type="SMART" id="SM00052">
    <property type="entry name" value="EAL"/>
    <property type="match status" value="1"/>
</dbReference>
<dbReference type="SMART" id="SM00267">
    <property type="entry name" value="GGDEF"/>
    <property type="match status" value="1"/>
</dbReference>
<dbReference type="EMBL" id="WSLF01000002">
    <property type="protein sequence ID" value="KAE9636254.1"/>
    <property type="molecule type" value="Genomic_DNA"/>
</dbReference>
<dbReference type="SUPFAM" id="SSF141868">
    <property type="entry name" value="EAL domain-like"/>
    <property type="match status" value="1"/>
</dbReference>
<dbReference type="CDD" id="cd00130">
    <property type="entry name" value="PAS"/>
    <property type="match status" value="1"/>
</dbReference>
<keyword evidence="1" id="KW-1133">Transmembrane helix</keyword>
<feature type="transmembrane region" description="Helical" evidence="1">
    <location>
        <begin position="52"/>
        <end position="73"/>
    </location>
</feature>
<comment type="caution">
    <text evidence="6">The sequence shown here is derived from an EMBL/GenBank/DDBJ whole genome shotgun (WGS) entry which is preliminary data.</text>
</comment>
<dbReference type="NCBIfam" id="TIGR00229">
    <property type="entry name" value="sensory_box"/>
    <property type="match status" value="1"/>
</dbReference>
<dbReference type="CDD" id="cd01949">
    <property type="entry name" value="GGDEF"/>
    <property type="match status" value="1"/>
</dbReference>
<dbReference type="InterPro" id="IPR000160">
    <property type="entry name" value="GGDEF_dom"/>
</dbReference>
<dbReference type="InterPro" id="IPR035965">
    <property type="entry name" value="PAS-like_dom_sf"/>
</dbReference>
<reference evidence="6 7" key="1">
    <citation type="submission" date="2019-12" db="EMBL/GenBank/DDBJ databases">
        <title>Defluviitalea raffinosedens, isolated from a biogas fermenter, genome sequencing and characterization.</title>
        <authorList>
            <person name="Rettenmaier R."/>
            <person name="Schneider M."/>
            <person name="Neuhaus K."/>
            <person name="Liebl W."/>
            <person name="Zverlov V."/>
        </authorList>
    </citation>
    <scope>NUCLEOTIDE SEQUENCE [LARGE SCALE GENOMIC DNA]</scope>
    <source>
        <strain evidence="6 7">249c-K6</strain>
    </source>
</reference>
<name>A0A7C8HFS3_9FIRM</name>
<evidence type="ECO:0000259" key="3">
    <source>
        <dbReference type="PROSITE" id="PS50113"/>
    </source>
</evidence>
<proteinExistence type="predicted"/>
<dbReference type="InterPro" id="IPR000700">
    <property type="entry name" value="PAS-assoc_C"/>
</dbReference>
<dbReference type="FunFam" id="3.30.450.20:FF:000099">
    <property type="entry name" value="Sensory box sensor histidine kinase"/>
    <property type="match status" value="1"/>
</dbReference>
<sequence>MGENEKIYDYKKISIKICLMYLSIGLLWILLSDIAIVTFVKEKESVTSISMLKGWGYVAISGILIYSITYFTLKKVSDQEAQLRKSYQELLAANMEIEATYGQLAASEDLLKQQYQELIMHQQKLIESEKRYRLITEATNDAIWEEKNNHRYFSPRWYEITGYTEEDLMDLDSWKDLIHPEDREVIQKIITEHKRSRTPFYQCEYRLKTKDGQYKWIQERGKVDLDENGDFYYLVGSHTDITAVKEYEQKLHQLAFHDQLTGLKNRNSFTNTLTRLMKQEHSQKIGLIFVDIDNFKYINDSMGHTLGDLLLKEIGKRLVKFQNEHTNIYRLGGDEYIILIEDFEEIHAVEKLAVHVLRDLNKPLEINSSSFFITASMGISIFPEHGKNIDELLKNADIAVFRAKEAGKNKIIIFNEPMNEAVTQRAQIEKHLRTALERNEFELLYQPQLDMTTNQISGFEALIRWKNPELGYVPPNRFISVAEDTHLIIPIGKWVLRNSILFLKHLHDRGYTDLTMSVNISMLQLLQDDFVDMVTETLELVKINPKYIELEITESILMESYETIAKKLRHLKAIGVRIALDDFGTGYSSLHYLKHLPISTLKIDKIFIDNISVDKRNKCLTHLMVKIGKAMGLCVVAEGVETQEQMEYLKKHKCNKIQGYLFCKPLPYNEIIKKLERKP</sequence>
<dbReference type="InterPro" id="IPR001633">
    <property type="entry name" value="EAL_dom"/>
</dbReference>
<feature type="transmembrane region" description="Helical" evidence="1">
    <location>
        <begin position="20"/>
        <end position="40"/>
    </location>
</feature>
<dbReference type="RefSeq" id="WP_158739506.1">
    <property type="nucleotide sequence ID" value="NZ_WSLF01000002.1"/>
</dbReference>
<dbReference type="Pfam" id="PF00563">
    <property type="entry name" value="EAL"/>
    <property type="match status" value="1"/>
</dbReference>
<gene>
    <name evidence="6" type="ORF">GND95_03800</name>
</gene>
<feature type="domain" description="GGDEF" evidence="5">
    <location>
        <begin position="283"/>
        <end position="416"/>
    </location>
</feature>
<dbReference type="CDD" id="cd01948">
    <property type="entry name" value="EAL"/>
    <property type="match status" value="1"/>
</dbReference>
<dbReference type="Gene3D" id="3.20.20.450">
    <property type="entry name" value="EAL domain"/>
    <property type="match status" value="1"/>
</dbReference>
<dbReference type="InterPro" id="IPR001610">
    <property type="entry name" value="PAC"/>
</dbReference>
<dbReference type="SUPFAM" id="SSF55785">
    <property type="entry name" value="PYP-like sensor domain (PAS domain)"/>
    <property type="match status" value="1"/>
</dbReference>
<protein>
    <submittedName>
        <fullName evidence="6">EAL domain-containing protein</fullName>
    </submittedName>
</protein>
<dbReference type="InterPro" id="IPR029787">
    <property type="entry name" value="Nucleotide_cyclase"/>
</dbReference>
<keyword evidence="1" id="KW-0812">Transmembrane</keyword>
<dbReference type="Gene3D" id="3.30.70.270">
    <property type="match status" value="1"/>
</dbReference>
<keyword evidence="7" id="KW-1185">Reference proteome</keyword>
<dbReference type="PROSITE" id="PS50887">
    <property type="entry name" value="GGDEF"/>
    <property type="match status" value="1"/>
</dbReference>
<keyword evidence="1" id="KW-0472">Membrane</keyword>
<dbReference type="PROSITE" id="PS50883">
    <property type="entry name" value="EAL"/>
    <property type="match status" value="1"/>
</dbReference>
<evidence type="ECO:0000259" key="4">
    <source>
        <dbReference type="PROSITE" id="PS50883"/>
    </source>
</evidence>
<dbReference type="InterPro" id="IPR013655">
    <property type="entry name" value="PAS_fold_3"/>
</dbReference>
<feature type="domain" description="PAS" evidence="2">
    <location>
        <begin position="152"/>
        <end position="197"/>
    </location>
</feature>
<dbReference type="OrthoDB" id="9762141at2"/>
<evidence type="ECO:0000259" key="2">
    <source>
        <dbReference type="PROSITE" id="PS50112"/>
    </source>
</evidence>
<dbReference type="Pfam" id="PF08447">
    <property type="entry name" value="PAS_3"/>
    <property type="match status" value="1"/>
</dbReference>
<accession>A0A7C8HFS3</accession>
<evidence type="ECO:0000259" key="5">
    <source>
        <dbReference type="PROSITE" id="PS50887"/>
    </source>
</evidence>
<dbReference type="InterPro" id="IPR000014">
    <property type="entry name" value="PAS"/>
</dbReference>
<dbReference type="Gene3D" id="3.30.450.20">
    <property type="entry name" value="PAS domain"/>
    <property type="match status" value="1"/>
</dbReference>
<feature type="domain" description="PAC" evidence="3">
    <location>
        <begin position="201"/>
        <end position="253"/>
    </location>
</feature>
<dbReference type="PANTHER" id="PTHR44757">
    <property type="entry name" value="DIGUANYLATE CYCLASE DGCP"/>
    <property type="match status" value="1"/>
</dbReference>
<evidence type="ECO:0000313" key="6">
    <source>
        <dbReference type="EMBL" id="KAE9636254.1"/>
    </source>
</evidence>
<dbReference type="Proteomes" id="UP000483018">
    <property type="component" value="Unassembled WGS sequence"/>
</dbReference>
<dbReference type="Pfam" id="PF00990">
    <property type="entry name" value="GGDEF"/>
    <property type="match status" value="1"/>
</dbReference>
<dbReference type="AlphaFoldDB" id="A0A7C8HFS3"/>
<dbReference type="PROSITE" id="PS50112">
    <property type="entry name" value="PAS"/>
    <property type="match status" value="1"/>
</dbReference>
<dbReference type="InterPro" id="IPR035919">
    <property type="entry name" value="EAL_sf"/>
</dbReference>
<dbReference type="SUPFAM" id="SSF55073">
    <property type="entry name" value="Nucleotide cyclase"/>
    <property type="match status" value="1"/>
</dbReference>